<reference evidence="1" key="1">
    <citation type="journal article" date="2019" name="Sci. Rep.">
        <title>Draft genome of Tanacetum cinerariifolium, the natural source of mosquito coil.</title>
        <authorList>
            <person name="Yamashiro T."/>
            <person name="Shiraishi A."/>
            <person name="Satake H."/>
            <person name="Nakayama K."/>
        </authorList>
    </citation>
    <scope>NUCLEOTIDE SEQUENCE</scope>
</reference>
<name>A0A699GGZ2_TANCI</name>
<dbReference type="EMBL" id="BKCJ010000001">
    <property type="protein sequence ID" value="GEU28078.1"/>
    <property type="molecule type" value="Genomic_DNA"/>
</dbReference>
<dbReference type="AlphaFoldDB" id="A0A699GGZ2"/>
<comment type="caution">
    <text evidence="1">The sequence shown here is derived from an EMBL/GenBank/DDBJ whole genome shotgun (WGS) entry which is preliminary data.</text>
</comment>
<proteinExistence type="predicted"/>
<accession>A0A699GGZ2</accession>
<protein>
    <submittedName>
        <fullName evidence="1">Uncharacterized protein</fullName>
    </submittedName>
</protein>
<evidence type="ECO:0000313" key="1">
    <source>
        <dbReference type="EMBL" id="GEU28078.1"/>
    </source>
</evidence>
<gene>
    <name evidence="1" type="ORF">Tci_000056</name>
</gene>
<sequence length="832" mass="88764">MRGAVTWTASVRTVSPQRRTAAQAGIRFARTATSSEVNLERTAPGARLVQDTGQVVEVDRAQHHLAVGDVASERGHFVFAVGPFVGRAHAAFGQLLGLVLGCFVQEEVVAGAVRPVGHGIELAVADFRAVLEREVHLVFRRARQRVAVDGRRAGKRAGRVGRRAAAGGVVAHVAAVFDEQVLVLDLGVVVAVAEGHAEFVAEVGLEVQLHALARDLVRIDQLIHVDRAVTGRQLLVLHAVLEDRGAQARAAIEQVLLDARLVRQRLFRFRKRREAGQVVQAALHRRRAVAGGHAGEQVGGFIEFVGAAGVPADVVRTAVDRVVGAADDALGLDARGREFLLVAGGAHAAAHLELVGHGVVERAERRIRLGVLELHRVVRVLGITRREGVEADAVDLDALVEVEQAGDPLQRAAVVRLGAELLRELAVVRQHVGRLHGKRDEAGAIRRRVHGAVAAIDVGAAVELEFFVTGDRVQRDVARVVLQADAAALGLQILLVDAVAGVRTVIEAVDDVVAALLDDIGAEQRGVAVVVTRMDIEQGRKILVRLDQRLQAERLVAVAFEVLGALVAGGIGVVHAVAAVLAGAREAQGHGVADGRIEHAFGSAGRIAAHAELHIAFLLEDRLSRVELDHAGRRVTAEQGALRAAQHFHLVHVEHREALEHGVFHHDVVHHQADRLRGVQVEVGVAEATDVKAREGAAVVRFDADRRRTAGQEADVGGAGGQHIELVALDGGDRHRHVADVFGAALGRDDHGFQLVARRGGAGGVGRGGVLRLDCRLGDGFGFGSYGRLQREGAGDGQGDQRRYCGADCDTTTHFAHGYYSRILFIWLCGIE</sequence>
<organism evidence="1">
    <name type="scientific">Tanacetum cinerariifolium</name>
    <name type="common">Dalmatian daisy</name>
    <name type="synonym">Chrysanthemum cinerariifolium</name>
    <dbReference type="NCBI Taxonomy" id="118510"/>
    <lineage>
        <taxon>Eukaryota</taxon>
        <taxon>Viridiplantae</taxon>
        <taxon>Streptophyta</taxon>
        <taxon>Embryophyta</taxon>
        <taxon>Tracheophyta</taxon>
        <taxon>Spermatophyta</taxon>
        <taxon>Magnoliopsida</taxon>
        <taxon>eudicotyledons</taxon>
        <taxon>Gunneridae</taxon>
        <taxon>Pentapetalae</taxon>
        <taxon>asterids</taxon>
        <taxon>campanulids</taxon>
        <taxon>Asterales</taxon>
        <taxon>Asteraceae</taxon>
        <taxon>Asteroideae</taxon>
        <taxon>Anthemideae</taxon>
        <taxon>Anthemidinae</taxon>
        <taxon>Tanacetum</taxon>
    </lineage>
</organism>